<evidence type="ECO:0000313" key="1">
    <source>
        <dbReference type="EMBL" id="JAC65330.1"/>
    </source>
</evidence>
<proteinExistence type="predicted"/>
<dbReference type="EMBL" id="GBEZ01021416">
    <property type="protein sequence ID" value="JAC65330.1"/>
    <property type="molecule type" value="Transcribed_RNA"/>
</dbReference>
<sequence>CVCLSLRGAKSGGDWQAPGTPEFSGWAQRVRRGREPAPCRGAALGRASLSGNGMARGWS</sequence>
<dbReference type="AlphaFoldDB" id="A0A061R3Q3"/>
<reference evidence="1" key="1">
    <citation type="submission" date="2014-05" db="EMBL/GenBank/DDBJ databases">
        <title>The transcriptome of the halophilic microalga Tetraselmis sp. GSL018 isolated from the Great Salt Lake, Utah.</title>
        <authorList>
            <person name="Jinkerson R.E."/>
            <person name="D'Adamo S."/>
            <person name="Posewitz M.C."/>
        </authorList>
    </citation>
    <scope>NUCLEOTIDE SEQUENCE</scope>
    <source>
        <strain evidence="1">GSL018</strain>
    </source>
</reference>
<name>A0A061R3Q3_9CHLO</name>
<organism evidence="1">
    <name type="scientific">Tetraselmis sp. GSL018</name>
    <dbReference type="NCBI Taxonomy" id="582737"/>
    <lineage>
        <taxon>Eukaryota</taxon>
        <taxon>Viridiplantae</taxon>
        <taxon>Chlorophyta</taxon>
        <taxon>core chlorophytes</taxon>
        <taxon>Chlorodendrophyceae</taxon>
        <taxon>Chlorodendrales</taxon>
        <taxon>Chlorodendraceae</taxon>
        <taxon>Tetraselmis</taxon>
    </lineage>
</organism>
<protein>
    <submittedName>
        <fullName evidence="1">Uncharacterized protein</fullName>
    </submittedName>
</protein>
<accession>A0A061R3Q3</accession>
<gene>
    <name evidence="1" type="ORF">TSPGSL018_16272</name>
</gene>
<feature type="non-terminal residue" evidence="1">
    <location>
        <position position="1"/>
    </location>
</feature>